<proteinExistence type="predicted"/>
<reference evidence="3" key="1">
    <citation type="submission" date="2016-10" db="EMBL/GenBank/DDBJ databases">
        <authorList>
            <person name="Wibberg D."/>
        </authorList>
    </citation>
    <scope>NUCLEOTIDE SEQUENCE [LARGE SCALE GENOMIC DNA]</scope>
</reference>
<dbReference type="RefSeq" id="WP_143147473.1">
    <property type="nucleotide sequence ID" value="NZ_FNXB01000010.1"/>
</dbReference>
<organism evidence="1 3">
    <name type="scientific">Rhizobium tibeticum</name>
    <dbReference type="NCBI Taxonomy" id="501024"/>
    <lineage>
        <taxon>Bacteria</taxon>
        <taxon>Pseudomonadati</taxon>
        <taxon>Pseudomonadota</taxon>
        <taxon>Alphaproteobacteria</taxon>
        <taxon>Hyphomicrobiales</taxon>
        <taxon>Rhizobiaceae</taxon>
        <taxon>Rhizobium/Agrobacterium group</taxon>
        <taxon>Rhizobium</taxon>
    </lineage>
</organism>
<evidence type="ECO:0000313" key="4">
    <source>
        <dbReference type="Proteomes" id="UP000198939"/>
    </source>
</evidence>
<protein>
    <submittedName>
        <fullName evidence="1">Uncharacterized protein</fullName>
    </submittedName>
</protein>
<dbReference type="EMBL" id="FNXB01000010">
    <property type="protein sequence ID" value="SEH78416.1"/>
    <property type="molecule type" value="Genomic_DNA"/>
</dbReference>
<dbReference type="Proteomes" id="UP000183063">
    <property type="component" value="Unassembled WGS sequence"/>
</dbReference>
<reference evidence="1" key="3">
    <citation type="submission" date="2016-10" db="EMBL/GenBank/DDBJ databases">
        <authorList>
            <person name="de Groot N.N."/>
        </authorList>
    </citation>
    <scope>NUCLEOTIDE SEQUENCE [LARGE SCALE GENOMIC DNA]</scope>
    <source>
        <strain evidence="1">CCBAU85039</strain>
    </source>
</reference>
<dbReference type="Proteomes" id="UP000198939">
    <property type="component" value="Unassembled WGS sequence"/>
</dbReference>
<keyword evidence="4" id="KW-1185">Reference proteome</keyword>
<gene>
    <name evidence="1" type="ORF">RTCCBAU85039_2333</name>
    <name evidence="2" type="ORF">SAMN05216228_1008125</name>
</gene>
<name>A0A1H8K143_9HYPH</name>
<evidence type="ECO:0000313" key="3">
    <source>
        <dbReference type="Proteomes" id="UP000183063"/>
    </source>
</evidence>
<reference evidence="2 4" key="2">
    <citation type="submission" date="2016-10" db="EMBL/GenBank/DDBJ databases">
        <authorList>
            <person name="Varghese N."/>
            <person name="Submissions S."/>
        </authorList>
    </citation>
    <scope>NUCLEOTIDE SEQUENCE [LARGE SCALE GENOMIC DNA]</scope>
    <source>
        <strain evidence="2 4">CGMCC 1.7071</strain>
    </source>
</reference>
<dbReference type="EMBL" id="FOCV01000008">
    <property type="protein sequence ID" value="SEN86256.1"/>
    <property type="molecule type" value="Genomic_DNA"/>
</dbReference>
<accession>A0A1H8K143</accession>
<evidence type="ECO:0000313" key="2">
    <source>
        <dbReference type="EMBL" id="SEN86256.1"/>
    </source>
</evidence>
<sequence>MTKTTNPAARAGAIRVLEIGATAKPLDIWNPTENASELQSELLAVSSVMRRFRVSLWHAKAICCLSGLGGAA</sequence>
<dbReference type="STRING" id="501024.RTCCBAU85039_2333"/>
<dbReference type="AlphaFoldDB" id="A0A1H8K143"/>
<evidence type="ECO:0000313" key="1">
    <source>
        <dbReference type="EMBL" id="SEH78416.1"/>
    </source>
</evidence>
<dbReference type="OrthoDB" id="8381425at2"/>